<sequence length="223" mass="24628">MRALKITLLALCWCVGLYFAAALLLGNLPVHASRSPDMGDIEIFLVDNGVHSDIVLPVRQNGHDWHTVFPPQRLADPLHAELAEYVGIGWGSRRFFLHTRTWSDLDALTALEALSGTGQSVVHVSYYPSALITDKRRTVSIHVSAAEYARIVEQIRASLPLSPNGEAVFAAAGYGDKDLFYEANGRYHLFNTCNSWTNNVLKKSGLTAVIWTPFSGDVLDGYR</sequence>
<dbReference type="STRING" id="1121352.GCA_000620925_00625"/>
<dbReference type="Proteomes" id="UP000269923">
    <property type="component" value="Unassembled WGS sequence"/>
</dbReference>
<accession>A0A3P2A7M1</accession>
<name>A0A3P2A7M1_9NEIS</name>
<dbReference type="RefSeq" id="WP_124793697.1">
    <property type="nucleotide sequence ID" value="NZ_RQYC01000001.1"/>
</dbReference>
<dbReference type="NCBIfam" id="TIGR02117">
    <property type="entry name" value="chp_urease_rgn"/>
    <property type="match status" value="1"/>
</dbReference>
<dbReference type="InterPro" id="IPR011727">
    <property type="entry name" value="CHP02117"/>
</dbReference>
<evidence type="ECO:0000313" key="2">
    <source>
        <dbReference type="Proteomes" id="UP000269923"/>
    </source>
</evidence>
<organism evidence="1 2">
    <name type="scientific">Conchiformibius steedae</name>
    <dbReference type="NCBI Taxonomy" id="153493"/>
    <lineage>
        <taxon>Bacteria</taxon>
        <taxon>Pseudomonadati</taxon>
        <taxon>Pseudomonadota</taxon>
        <taxon>Betaproteobacteria</taxon>
        <taxon>Neisseriales</taxon>
        <taxon>Neisseriaceae</taxon>
        <taxon>Conchiformibius</taxon>
    </lineage>
</organism>
<reference evidence="1 2" key="1">
    <citation type="submission" date="2018-11" db="EMBL/GenBank/DDBJ databases">
        <title>Genomes From Bacteria Associated with the Canine Oral Cavity: a Test Case for Automated Genome-Based Taxonomic Assignment.</title>
        <authorList>
            <person name="Coil D.A."/>
            <person name="Jospin G."/>
            <person name="Darling A.E."/>
            <person name="Wallis C."/>
            <person name="Davis I.J."/>
            <person name="Harris S."/>
            <person name="Eisen J.A."/>
            <person name="Holcombe L.J."/>
            <person name="O'Flynn C."/>
        </authorList>
    </citation>
    <scope>NUCLEOTIDE SEQUENCE [LARGE SCALE GENOMIC DNA]</scope>
    <source>
        <strain evidence="1 2">COT-280</strain>
    </source>
</reference>
<keyword evidence="2" id="KW-1185">Reference proteome</keyword>
<comment type="caution">
    <text evidence="1">The sequence shown here is derived from an EMBL/GenBank/DDBJ whole genome shotgun (WGS) entry which is preliminary data.</text>
</comment>
<protein>
    <submittedName>
        <fullName evidence="1">TIGR02117 family protein</fullName>
    </submittedName>
</protein>
<dbReference type="EMBL" id="RQYC01000001">
    <property type="protein sequence ID" value="RRD91492.1"/>
    <property type="molecule type" value="Genomic_DNA"/>
</dbReference>
<gene>
    <name evidence="1" type="ORF">EII21_00210</name>
</gene>
<dbReference type="Pfam" id="PF09601">
    <property type="entry name" value="DUF2459"/>
    <property type="match status" value="1"/>
</dbReference>
<dbReference type="AlphaFoldDB" id="A0A3P2A7M1"/>
<evidence type="ECO:0000313" key="1">
    <source>
        <dbReference type="EMBL" id="RRD91492.1"/>
    </source>
</evidence>
<proteinExistence type="predicted"/>
<dbReference type="OrthoDB" id="211174at2"/>